<name>A0A2I0X2N9_9ASPA</name>
<evidence type="ECO:0000313" key="3">
    <source>
        <dbReference type="Proteomes" id="UP000233837"/>
    </source>
</evidence>
<protein>
    <recommendedName>
        <fullName evidence="1">Transposase-associated domain-containing protein</fullName>
    </recommendedName>
</protein>
<gene>
    <name evidence="2" type="ORF">MA16_Dca004188</name>
</gene>
<reference evidence="2 3" key="2">
    <citation type="journal article" date="2017" name="Nature">
        <title>The Apostasia genome and the evolution of orchids.</title>
        <authorList>
            <person name="Zhang G.Q."/>
            <person name="Liu K.W."/>
            <person name="Li Z."/>
            <person name="Lohaus R."/>
            <person name="Hsiao Y.Y."/>
            <person name="Niu S.C."/>
            <person name="Wang J.Y."/>
            <person name="Lin Y.C."/>
            <person name="Xu Q."/>
            <person name="Chen L.J."/>
            <person name="Yoshida K."/>
            <person name="Fujiwara S."/>
            <person name="Wang Z.W."/>
            <person name="Zhang Y.Q."/>
            <person name="Mitsuda N."/>
            <person name="Wang M."/>
            <person name="Liu G.H."/>
            <person name="Pecoraro L."/>
            <person name="Huang H.X."/>
            <person name="Xiao X.J."/>
            <person name="Lin M."/>
            <person name="Wu X.Y."/>
            <person name="Wu W.L."/>
            <person name="Chen Y.Y."/>
            <person name="Chang S.B."/>
            <person name="Sakamoto S."/>
            <person name="Ohme-Takagi M."/>
            <person name="Yagi M."/>
            <person name="Zeng S.J."/>
            <person name="Shen C.Y."/>
            <person name="Yeh C.M."/>
            <person name="Luo Y.B."/>
            <person name="Tsai W.C."/>
            <person name="Van de Peer Y."/>
            <person name="Liu Z.J."/>
        </authorList>
    </citation>
    <scope>NUCLEOTIDE SEQUENCE [LARGE SCALE GENOMIC DNA]</scope>
    <source>
        <tissue evidence="2">The whole plant</tissue>
    </source>
</reference>
<dbReference type="AlphaFoldDB" id="A0A2I0X2N9"/>
<dbReference type="Pfam" id="PF13963">
    <property type="entry name" value="Transpos_assoc"/>
    <property type="match status" value="1"/>
</dbReference>
<organism evidence="2 3">
    <name type="scientific">Dendrobium catenatum</name>
    <dbReference type="NCBI Taxonomy" id="906689"/>
    <lineage>
        <taxon>Eukaryota</taxon>
        <taxon>Viridiplantae</taxon>
        <taxon>Streptophyta</taxon>
        <taxon>Embryophyta</taxon>
        <taxon>Tracheophyta</taxon>
        <taxon>Spermatophyta</taxon>
        <taxon>Magnoliopsida</taxon>
        <taxon>Liliopsida</taxon>
        <taxon>Asparagales</taxon>
        <taxon>Orchidaceae</taxon>
        <taxon>Epidendroideae</taxon>
        <taxon>Malaxideae</taxon>
        <taxon>Dendrobiinae</taxon>
        <taxon>Dendrobium</taxon>
    </lineage>
</organism>
<dbReference type="InterPro" id="IPR029480">
    <property type="entry name" value="Transpos_assoc"/>
</dbReference>
<accession>A0A2I0X2N9</accession>
<sequence>MILCPRRDYGNGICRTRDDVEAHFLWRGFKPGYYNWTAHGENSFKMTLDHISSLLIMLMMTWKVY</sequence>
<proteinExistence type="predicted"/>
<dbReference type="Proteomes" id="UP000233837">
    <property type="component" value="Unassembled WGS sequence"/>
</dbReference>
<dbReference type="EMBL" id="KZ502211">
    <property type="protein sequence ID" value="PKU82170.1"/>
    <property type="molecule type" value="Genomic_DNA"/>
</dbReference>
<evidence type="ECO:0000313" key="2">
    <source>
        <dbReference type="EMBL" id="PKU82170.1"/>
    </source>
</evidence>
<evidence type="ECO:0000259" key="1">
    <source>
        <dbReference type="Pfam" id="PF13963"/>
    </source>
</evidence>
<keyword evidence="3" id="KW-1185">Reference proteome</keyword>
<feature type="domain" description="Transposase-associated" evidence="1">
    <location>
        <begin position="2"/>
        <end position="41"/>
    </location>
</feature>
<reference evidence="2 3" key="1">
    <citation type="journal article" date="2016" name="Sci. Rep.">
        <title>The Dendrobium catenatum Lindl. genome sequence provides insights into polysaccharide synthase, floral development and adaptive evolution.</title>
        <authorList>
            <person name="Zhang G.Q."/>
            <person name="Xu Q."/>
            <person name="Bian C."/>
            <person name="Tsai W.C."/>
            <person name="Yeh C.M."/>
            <person name="Liu K.W."/>
            <person name="Yoshida K."/>
            <person name="Zhang L.S."/>
            <person name="Chang S.B."/>
            <person name="Chen F."/>
            <person name="Shi Y."/>
            <person name="Su Y.Y."/>
            <person name="Zhang Y.Q."/>
            <person name="Chen L.J."/>
            <person name="Yin Y."/>
            <person name="Lin M."/>
            <person name="Huang H."/>
            <person name="Deng H."/>
            <person name="Wang Z.W."/>
            <person name="Zhu S.L."/>
            <person name="Zhao X."/>
            <person name="Deng C."/>
            <person name="Niu S.C."/>
            <person name="Huang J."/>
            <person name="Wang M."/>
            <person name="Liu G.H."/>
            <person name="Yang H.J."/>
            <person name="Xiao X.J."/>
            <person name="Hsiao Y.Y."/>
            <person name="Wu W.L."/>
            <person name="Chen Y.Y."/>
            <person name="Mitsuda N."/>
            <person name="Ohme-Takagi M."/>
            <person name="Luo Y.B."/>
            <person name="Van de Peer Y."/>
            <person name="Liu Z.J."/>
        </authorList>
    </citation>
    <scope>NUCLEOTIDE SEQUENCE [LARGE SCALE GENOMIC DNA]</scope>
    <source>
        <tissue evidence="2">The whole plant</tissue>
    </source>
</reference>